<evidence type="ECO:0000259" key="6">
    <source>
        <dbReference type="SMART" id="SM00534"/>
    </source>
</evidence>
<evidence type="ECO:0000256" key="3">
    <source>
        <dbReference type="ARBA" id="ARBA00023125"/>
    </source>
</evidence>
<dbReference type="InterPro" id="IPR036187">
    <property type="entry name" value="DNA_mismatch_repair_MutS_sf"/>
</dbReference>
<dbReference type="EMBL" id="LJNI01000140">
    <property type="protein sequence ID" value="KPJ71121.1"/>
    <property type="molecule type" value="Genomic_DNA"/>
</dbReference>
<organism evidence="7 8">
    <name type="scientific">candidate division TA06 bacterium DG_78</name>
    <dbReference type="NCBI Taxonomy" id="1703772"/>
    <lineage>
        <taxon>Bacteria</taxon>
        <taxon>Bacteria division TA06</taxon>
    </lineage>
</organism>
<dbReference type="GO" id="GO:0005524">
    <property type="term" value="F:ATP binding"/>
    <property type="evidence" value="ECO:0007669"/>
    <property type="project" value="UniProtKB-KW"/>
</dbReference>
<proteinExistence type="predicted"/>
<dbReference type="GO" id="GO:0030983">
    <property type="term" value="F:mismatched DNA binding"/>
    <property type="evidence" value="ECO:0007669"/>
    <property type="project" value="InterPro"/>
</dbReference>
<dbReference type="PATRIC" id="fig|1703772.3.peg.1050"/>
<dbReference type="SMART" id="SM00534">
    <property type="entry name" value="MUTSac"/>
    <property type="match status" value="1"/>
</dbReference>
<keyword evidence="3" id="KW-0238">DNA-binding</keyword>
<evidence type="ECO:0000259" key="5">
    <source>
        <dbReference type="SMART" id="SM00533"/>
    </source>
</evidence>
<dbReference type="InterPro" id="IPR007696">
    <property type="entry name" value="DNA_mismatch_repair_MutS_core"/>
</dbReference>
<dbReference type="InterPro" id="IPR000432">
    <property type="entry name" value="DNA_mismatch_repair_MutS_C"/>
</dbReference>
<reference evidence="7 8" key="1">
    <citation type="journal article" date="2015" name="Microbiome">
        <title>Genomic resolution of linkages in carbon, nitrogen, and sulfur cycling among widespread estuary sediment bacteria.</title>
        <authorList>
            <person name="Baker B.J."/>
            <person name="Lazar C.S."/>
            <person name="Teske A.P."/>
            <person name="Dick G.J."/>
        </authorList>
    </citation>
    <scope>NUCLEOTIDE SEQUENCE [LARGE SCALE GENOMIC DNA]</scope>
    <source>
        <strain evidence="7">DG_78</strain>
    </source>
</reference>
<dbReference type="GO" id="GO:0004519">
    <property type="term" value="F:endonuclease activity"/>
    <property type="evidence" value="ECO:0007669"/>
    <property type="project" value="InterPro"/>
</dbReference>
<dbReference type="InterPro" id="IPR045076">
    <property type="entry name" value="MutS"/>
</dbReference>
<dbReference type="GO" id="GO:0006298">
    <property type="term" value="P:mismatch repair"/>
    <property type="evidence" value="ECO:0007669"/>
    <property type="project" value="InterPro"/>
</dbReference>
<dbReference type="Gene3D" id="3.40.50.300">
    <property type="entry name" value="P-loop containing nucleotide triphosphate hydrolases"/>
    <property type="match status" value="1"/>
</dbReference>
<dbReference type="NCBIfam" id="TIGR01069">
    <property type="entry name" value="mutS2"/>
    <property type="match status" value="1"/>
</dbReference>
<dbReference type="Proteomes" id="UP000051012">
    <property type="component" value="Unassembled WGS sequence"/>
</dbReference>
<gene>
    <name evidence="7" type="ORF">AMJ52_09040</name>
</gene>
<dbReference type="GO" id="GO:0045910">
    <property type="term" value="P:negative regulation of DNA recombination"/>
    <property type="evidence" value="ECO:0007669"/>
    <property type="project" value="InterPro"/>
</dbReference>
<keyword evidence="2" id="KW-0067">ATP-binding</keyword>
<evidence type="ECO:0000256" key="2">
    <source>
        <dbReference type="ARBA" id="ARBA00022840"/>
    </source>
</evidence>
<feature type="domain" description="DNA mismatch repair proteins mutS family" evidence="6">
    <location>
        <begin position="281"/>
        <end position="462"/>
    </location>
</feature>
<protein>
    <recommendedName>
        <fullName evidence="9">DNA mismatch repair proteins mutS family domain-containing protein</fullName>
    </recommendedName>
</protein>
<evidence type="ECO:0008006" key="9">
    <source>
        <dbReference type="Google" id="ProtNLM"/>
    </source>
</evidence>
<feature type="domain" description="DNA mismatch repair protein MutS core" evidence="5">
    <location>
        <begin position="1"/>
        <end position="266"/>
    </location>
</feature>
<dbReference type="AlphaFoldDB" id="A0A0S7Y8K6"/>
<feature type="coiled-coil region" evidence="4">
    <location>
        <begin position="465"/>
        <end position="499"/>
    </location>
</feature>
<dbReference type="PIRSF" id="PIRSF005814">
    <property type="entry name" value="MutS_YshD"/>
    <property type="match status" value="1"/>
</dbReference>
<dbReference type="GO" id="GO:0016887">
    <property type="term" value="F:ATP hydrolysis activity"/>
    <property type="evidence" value="ECO:0007669"/>
    <property type="project" value="InterPro"/>
</dbReference>
<accession>A0A0S7Y8K6</accession>
<comment type="caution">
    <text evidence="7">The sequence shown here is derived from an EMBL/GenBank/DDBJ whole genome shotgun (WGS) entry which is preliminary data.</text>
</comment>
<dbReference type="InterPro" id="IPR027417">
    <property type="entry name" value="P-loop_NTPase"/>
</dbReference>
<keyword evidence="4" id="KW-0175">Coiled coil</keyword>
<dbReference type="SUPFAM" id="SSF52540">
    <property type="entry name" value="P-loop containing nucleoside triphosphate hydrolases"/>
    <property type="match status" value="1"/>
</dbReference>
<dbReference type="SMART" id="SM00533">
    <property type="entry name" value="MUTSd"/>
    <property type="match status" value="1"/>
</dbReference>
<dbReference type="Pfam" id="PF00488">
    <property type="entry name" value="MutS_V"/>
    <property type="match status" value="1"/>
</dbReference>
<dbReference type="PANTHER" id="PTHR48466">
    <property type="entry name" value="OS10G0509000 PROTEIN-RELATED"/>
    <property type="match status" value="1"/>
</dbReference>
<dbReference type="PANTHER" id="PTHR48466:SF2">
    <property type="entry name" value="OS10G0509000 PROTEIN"/>
    <property type="match status" value="1"/>
</dbReference>
<sequence length="615" mass="70305">MPFDTQEAIEAELQRVDGIRKCGKNAQFFEPFEPGYLRREVMVVPYLSIETTILLKQFLISTKHLKELFKKTAINHFFADLHAYAELVKEIDTIIDEDNQIKDTASTTLCKIRRQKKAIHKKIKQMLTTLLKKRPSIFTSSIVVERNNRYVLSIKSNFKTEIAGIIHSYSNSGETVFIEPIEITSDSARLLELNNQENKEIENILSKLTTSIRIRIEDIEHDIDAVITLDVLFAKVQYANDISATKPIFGSRFTIINSYHPILTDIMEYVVPLNLHLNSNKRILLISGPNAGGKTVVLKTIGLMVLMAKCGMFIPADEGSSLPFFDEVYADIGDEQSIESHLSTFAAHLKQIKTALSGKSNSLVLLDELMSQTSVEEGSALAAAIMEEFSRRKTTVMATTHNENLKIFVGKRDDMINAGMEFTDRPTYRLIVGIPQASNAIKLAQQFGINGGIIEFAYEYLDKEKMSLHEVFEDLSRELKAVQDERQKLSQLINDYESRIKDFSIFKKRELNQLKSKYKDELIYAKRTIEHLIKTLKKEGPSQDLVHKTRHFFKEKMDIEEPHQPYYPQIGEIVRLRDLKRNGQVIAEHQGKFKVSLANMYFWVDPKDIESVAEG</sequence>
<keyword evidence="1" id="KW-0547">Nucleotide-binding</keyword>
<evidence type="ECO:0000313" key="7">
    <source>
        <dbReference type="EMBL" id="KPJ71121.1"/>
    </source>
</evidence>
<evidence type="ECO:0000256" key="4">
    <source>
        <dbReference type="SAM" id="Coils"/>
    </source>
</evidence>
<dbReference type="GO" id="GO:0140664">
    <property type="term" value="F:ATP-dependent DNA damage sensor activity"/>
    <property type="evidence" value="ECO:0007669"/>
    <property type="project" value="InterPro"/>
</dbReference>
<dbReference type="SUPFAM" id="SSF48334">
    <property type="entry name" value="DNA repair protein MutS, domain III"/>
    <property type="match status" value="1"/>
</dbReference>
<dbReference type="InterPro" id="IPR005747">
    <property type="entry name" value="MutS2"/>
</dbReference>
<evidence type="ECO:0000313" key="8">
    <source>
        <dbReference type="Proteomes" id="UP000051012"/>
    </source>
</evidence>
<name>A0A0S7Y8K6_UNCT6</name>
<evidence type="ECO:0000256" key="1">
    <source>
        <dbReference type="ARBA" id="ARBA00022741"/>
    </source>
</evidence>